<keyword evidence="3" id="KW-1185">Reference proteome</keyword>
<accession>A0A378TBE4</accession>
<proteinExistence type="predicted"/>
<dbReference type="EMBL" id="UGQT01000001">
    <property type="protein sequence ID" value="STZ57205.1"/>
    <property type="molecule type" value="Genomic_DNA"/>
</dbReference>
<gene>
    <name evidence="2" type="ORF">NCTC10821_00703</name>
</gene>
<evidence type="ECO:0000313" key="2">
    <source>
        <dbReference type="EMBL" id="STZ57205.1"/>
    </source>
</evidence>
<dbReference type="RefSeq" id="WP_115277521.1">
    <property type="nucleotide sequence ID" value="NZ_AP022600.1"/>
</dbReference>
<organism evidence="2 3">
    <name type="scientific">Mycolicibacterium tokaiense</name>
    <dbReference type="NCBI Taxonomy" id="39695"/>
    <lineage>
        <taxon>Bacteria</taxon>
        <taxon>Bacillati</taxon>
        <taxon>Actinomycetota</taxon>
        <taxon>Actinomycetes</taxon>
        <taxon>Mycobacteriales</taxon>
        <taxon>Mycobacteriaceae</taxon>
        <taxon>Mycolicibacterium</taxon>
    </lineage>
</organism>
<reference evidence="2 3" key="1">
    <citation type="submission" date="2018-06" db="EMBL/GenBank/DDBJ databases">
        <authorList>
            <consortium name="Pathogen Informatics"/>
            <person name="Doyle S."/>
        </authorList>
    </citation>
    <scope>NUCLEOTIDE SEQUENCE [LARGE SCALE GENOMIC DNA]</scope>
    <source>
        <strain evidence="2 3">NCTC10821</strain>
    </source>
</reference>
<dbReference type="Proteomes" id="UP000254978">
    <property type="component" value="Unassembled WGS sequence"/>
</dbReference>
<dbReference type="AlphaFoldDB" id="A0A378TBE4"/>
<keyword evidence="1" id="KW-0732">Signal</keyword>
<evidence type="ECO:0000313" key="3">
    <source>
        <dbReference type="Proteomes" id="UP000254978"/>
    </source>
</evidence>
<protein>
    <recommendedName>
        <fullName evidence="4">DUF5642 domain-containing protein</fullName>
    </recommendedName>
</protein>
<feature type="signal peptide" evidence="1">
    <location>
        <begin position="1"/>
        <end position="27"/>
    </location>
</feature>
<name>A0A378TBE4_9MYCO</name>
<dbReference type="PROSITE" id="PS51257">
    <property type="entry name" value="PROKAR_LIPOPROTEIN"/>
    <property type="match status" value="1"/>
</dbReference>
<sequence>MTNRSAILGVCALVAALLSACSSVVPGTPTWPGATLEKVVLGPADLPDGVQYDRVEFQPGRPDGAGGPPAMLSKPPGCSDGLTNVIASSAQRGPGSAVQYSAGFDGARIVITVLSWHLDLDELAQTAQRCETFQTFFDPASEGIPMTTTALADPVPGADDALLYQQTMNLRGAESSVYMAFANIGPMAMIGLSLPVDNPDIRAKATLPQTFLDVVGSQSERIAAA</sequence>
<evidence type="ECO:0000256" key="1">
    <source>
        <dbReference type="SAM" id="SignalP"/>
    </source>
</evidence>
<feature type="chain" id="PRO_5017060887" description="DUF5642 domain-containing protein" evidence="1">
    <location>
        <begin position="28"/>
        <end position="225"/>
    </location>
</feature>
<dbReference type="OrthoDB" id="4761168at2"/>
<evidence type="ECO:0008006" key="4">
    <source>
        <dbReference type="Google" id="ProtNLM"/>
    </source>
</evidence>